<organism evidence="1 2">
    <name type="scientific">Pedobacter cryoconitis</name>
    <dbReference type="NCBI Taxonomy" id="188932"/>
    <lineage>
        <taxon>Bacteria</taxon>
        <taxon>Pseudomonadati</taxon>
        <taxon>Bacteroidota</taxon>
        <taxon>Sphingobacteriia</taxon>
        <taxon>Sphingobacteriales</taxon>
        <taxon>Sphingobacteriaceae</taxon>
        <taxon>Pedobacter</taxon>
    </lineage>
</organism>
<comment type="caution">
    <text evidence="1">The sequence shown here is derived from an EMBL/GenBank/DDBJ whole genome shotgun (WGS) entry which is preliminary data.</text>
</comment>
<gene>
    <name evidence="1" type="ORF">HDE69_003679</name>
</gene>
<sequence length="34" mass="4055">MYLNFIQKSYASIRDECKQPAMEQKLKNPIHSQN</sequence>
<name>A0A7W8YVL4_9SPHI</name>
<dbReference type="EMBL" id="JACHCF010000009">
    <property type="protein sequence ID" value="MBB5622601.1"/>
    <property type="molecule type" value="Genomic_DNA"/>
</dbReference>
<dbReference type="Proteomes" id="UP000537718">
    <property type="component" value="Unassembled WGS sequence"/>
</dbReference>
<evidence type="ECO:0000313" key="1">
    <source>
        <dbReference type="EMBL" id="MBB5622601.1"/>
    </source>
</evidence>
<protein>
    <submittedName>
        <fullName evidence="1">Uncharacterized protein</fullName>
    </submittedName>
</protein>
<dbReference type="AlphaFoldDB" id="A0A7W8YVL4"/>
<proteinExistence type="predicted"/>
<reference evidence="1 2" key="1">
    <citation type="submission" date="2020-08" db="EMBL/GenBank/DDBJ databases">
        <title>Genomic Encyclopedia of Type Strains, Phase IV (KMG-V): Genome sequencing to study the core and pangenomes of soil and plant-associated prokaryotes.</title>
        <authorList>
            <person name="Whitman W."/>
        </authorList>
    </citation>
    <scope>NUCLEOTIDE SEQUENCE [LARGE SCALE GENOMIC DNA]</scope>
    <source>
        <strain evidence="1 2">MP7CTX6</strain>
    </source>
</reference>
<accession>A0A7W8YVL4</accession>
<evidence type="ECO:0000313" key="2">
    <source>
        <dbReference type="Proteomes" id="UP000537718"/>
    </source>
</evidence>